<dbReference type="AlphaFoldDB" id="A0A815BTX0"/>
<dbReference type="EMBL" id="CAJNOK010014749">
    <property type="protein sequence ID" value="CAF1211219.1"/>
    <property type="molecule type" value="Genomic_DNA"/>
</dbReference>
<proteinExistence type="predicted"/>
<evidence type="ECO:0000313" key="2">
    <source>
        <dbReference type="EMBL" id="CAF1211219.1"/>
    </source>
</evidence>
<accession>A0A815BTX0</accession>
<dbReference type="EMBL" id="CAJOBC010024740">
    <property type="protein sequence ID" value="CAF4064372.1"/>
    <property type="molecule type" value="Genomic_DNA"/>
</dbReference>
<dbReference type="OrthoDB" id="10024422at2759"/>
<dbReference type="Proteomes" id="UP000663829">
    <property type="component" value="Unassembled WGS sequence"/>
</dbReference>
<feature type="coiled-coil region" evidence="1">
    <location>
        <begin position="26"/>
        <end position="94"/>
    </location>
</feature>
<evidence type="ECO:0000313" key="5">
    <source>
        <dbReference type="EMBL" id="CAF4064372.1"/>
    </source>
</evidence>
<sequence length="177" mass="21028">MDAFLHITLLNECYSKNIQPLTEKHLKQIEIDDEQLKTLKLELEQKYDLIEEKIRQKVNGNTVLDIVDEQIEQLEKLQERYDQLVEKRQKIATKNHQQLEKFISTYELALTALKMDISDRSVLANSINNGEDQQLNIEPLNNSNLFQNSQFNTQQMDTLFKRRLDNYWKDGSSIHYR</sequence>
<dbReference type="EMBL" id="CAJNOQ010011330">
    <property type="protein sequence ID" value="CAF1274150.1"/>
    <property type="molecule type" value="Genomic_DNA"/>
</dbReference>
<dbReference type="Proteomes" id="UP000682733">
    <property type="component" value="Unassembled WGS sequence"/>
</dbReference>
<gene>
    <name evidence="3" type="ORF">GPM918_LOCUS27232</name>
    <name evidence="2" type="ORF">OVA965_LOCUS24457</name>
    <name evidence="5" type="ORF">SRO942_LOCUS27519</name>
    <name evidence="4" type="ORF">TMI583_LOCUS25176</name>
</gene>
<dbReference type="Proteomes" id="UP000681722">
    <property type="component" value="Unassembled WGS sequence"/>
</dbReference>
<dbReference type="Proteomes" id="UP000677228">
    <property type="component" value="Unassembled WGS sequence"/>
</dbReference>
<evidence type="ECO:0000313" key="6">
    <source>
        <dbReference type="Proteomes" id="UP000663829"/>
    </source>
</evidence>
<keyword evidence="1" id="KW-0175">Coiled coil</keyword>
<name>A0A815BTX0_9BILA</name>
<comment type="caution">
    <text evidence="3">The sequence shown here is derived from an EMBL/GenBank/DDBJ whole genome shotgun (WGS) entry which is preliminary data.</text>
</comment>
<evidence type="ECO:0000256" key="1">
    <source>
        <dbReference type="SAM" id="Coils"/>
    </source>
</evidence>
<protein>
    <submittedName>
        <fullName evidence="3">Uncharacterized protein</fullName>
    </submittedName>
</protein>
<evidence type="ECO:0000313" key="3">
    <source>
        <dbReference type="EMBL" id="CAF1274150.1"/>
    </source>
</evidence>
<evidence type="ECO:0000313" key="4">
    <source>
        <dbReference type="EMBL" id="CAF4020052.1"/>
    </source>
</evidence>
<dbReference type="EMBL" id="CAJOBA010036283">
    <property type="protein sequence ID" value="CAF4020052.1"/>
    <property type="molecule type" value="Genomic_DNA"/>
</dbReference>
<reference evidence="3" key="1">
    <citation type="submission" date="2021-02" db="EMBL/GenBank/DDBJ databases">
        <authorList>
            <person name="Nowell W R."/>
        </authorList>
    </citation>
    <scope>NUCLEOTIDE SEQUENCE</scope>
</reference>
<organism evidence="3 6">
    <name type="scientific">Didymodactylos carnosus</name>
    <dbReference type="NCBI Taxonomy" id="1234261"/>
    <lineage>
        <taxon>Eukaryota</taxon>
        <taxon>Metazoa</taxon>
        <taxon>Spiralia</taxon>
        <taxon>Gnathifera</taxon>
        <taxon>Rotifera</taxon>
        <taxon>Eurotatoria</taxon>
        <taxon>Bdelloidea</taxon>
        <taxon>Philodinida</taxon>
        <taxon>Philodinidae</taxon>
        <taxon>Didymodactylos</taxon>
    </lineage>
</organism>
<keyword evidence="6" id="KW-1185">Reference proteome</keyword>